<reference evidence="1 2" key="1">
    <citation type="submission" date="2020-08" db="EMBL/GenBank/DDBJ databases">
        <authorList>
            <person name="Hejnol A."/>
        </authorList>
    </citation>
    <scope>NUCLEOTIDE SEQUENCE [LARGE SCALE GENOMIC DNA]</scope>
</reference>
<evidence type="ECO:0000313" key="2">
    <source>
        <dbReference type="Proteomes" id="UP000549394"/>
    </source>
</evidence>
<evidence type="ECO:0000313" key="1">
    <source>
        <dbReference type="EMBL" id="CAD5119047.1"/>
    </source>
</evidence>
<dbReference type="EMBL" id="CAJFCJ010000009">
    <property type="protein sequence ID" value="CAD5119047.1"/>
    <property type="molecule type" value="Genomic_DNA"/>
</dbReference>
<dbReference type="AlphaFoldDB" id="A0A7I8VTL2"/>
<gene>
    <name evidence="1" type="ORF">DGYR_LOCUS7340</name>
</gene>
<keyword evidence="2" id="KW-1185">Reference proteome</keyword>
<dbReference type="Proteomes" id="UP000549394">
    <property type="component" value="Unassembled WGS sequence"/>
</dbReference>
<comment type="caution">
    <text evidence="1">The sequence shown here is derived from an EMBL/GenBank/DDBJ whole genome shotgun (WGS) entry which is preliminary data.</text>
</comment>
<protein>
    <submittedName>
        <fullName evidence="1">DgyrCDS7696</fullName>
    </submittedName>
</protein>
<proteinExistence type="predicted"/>
<organism evidence="1 2">
    <name type="scientific">Dimorphilus gyrociliatus</name>
    <dbReference type="NCBI Taxonomy" id="2664684"/>
    <lineage>
        <taxon>Eukaryota</taxon>
        <taxon>Metazoa</taxon>
        <taxon>Spiralia</taxon>
        <taxon>Lophotrochozoa</taxon>
        <taxon>Annelida</taxon>
        <taxon>Polychaeta</taxon>
        <taxon>Polychaeta incertae sedis</taxon>
        <taxon>Dinophilidae</taxon>
        <taxon>Dimorphilus</taxon>
    </lineage>
</organism>
<name>A0A7I8VTL2_9ANNE</name>
<sequence>MLYEKLTHAWSAIKLFVDINNGKSYEYLLYNDIKIILLTNFTTNNISIHNHLNRTMTIPFLHIYHIENHNGDIQSGENDIYYDNAIINLRLMDNPKEPIKPAMNAAKQALTPSTILPEITSKVASTMKDGTTTNIPTTTMKIIETSTHSETTTSGGNDDFIFAFRQISCVPKAEPFSSKTNSTNLRDCTKLGRLEDKCRIICLNFSLLECTMYFQIDMSSINYNVDKLSNSSKICLLKSKYRPINNC</sequence>
<accession>A0A7I8VTL2</accession>